<dbReference type="AlphaFoldDB" id="A0A521DKQ7"/>
<reference evidence="2 3" key="1">
    <citation type="submission" date="2017-05" db="EMBL/GenBank/DDBJ databases">
        <authorList>
            <person name="Varghese N."/>
            <person name="Submissions S."/>
        </authorList>
    </citation>
    <scope>NUCLEOTIDE SEQUENCE [LARGE SCALE GENOMIC DNA]</scope>
    <source>
        <strain evidence="2 3">DSM 19382</strain>
    </source>
</reference>
<dbReference type="EMBL" id="FXTA01000003">
    <property type="protein sequence ID" value="SMO72313.1"/>
    <property type="molecule type" value="Genomic_DNA"/>
</dbReference>
<name>A0A521DKQ7_9FLAO</name>
<dbReference type="InterPro" id="IPR029032">
    <property type="entry name" value="AhpD-like"/>
</dbReference>
<dbReference type="OrthoDB" id="949132at2"/>
<reference evidence="1 4" key="2">
    <citation type="submission" date="2019-11" db="EMBL/GenBank/DDBJ databases">
        <title>Flavobacterium resistens genome.</title>
        <authorList>
            <person name="Wilson V.M."/>
            <person name="Newman J.D."/>
        </authorList>
    </citation>
    <scope>NUCLEOTIDE SEQUENCE [LARGE SCALE GENOMIC DNA]</scope>
    <source>
        <strain evidence="1 4">DSM 19382</strain>
    </source>
</reference>
<gene>
    <name evidence="1" type="ORF">GJU42_12585</name>
    <name evidence="2" type="ORF">SAMN06265349_103348</name>
</gene>
<protein>
    <submittedName>
        <fullName evidence="2">4-carboxymuconolactone decarboxylase</fullName>
    </submittedName>
    <submittedName>
        <fullName evidence="1">Carboxymuconolactone decarboxylase family protein</fullName>
    </submittedName>
</protein>
<dbReference type="RefSeq" id="WP_142451022.1">
    <property type="nucleotide sequence ID" value="NZ_FXTA01000003.1"/>
</dbReference>
<evidence type="ECO:0000313" key="1">
    <source>
        <dbReference type="EMBL" id="MRX68803.1"/>
    </source>
</evidence>
<dbReference type="PANTHER" id="PTHR34846:SF11">
    <property type="entry name" value="4-CARBOXYMUCONOLACTONE DECARBOXYLASE FAMILY PROTEIN (AFU_ORTHOLOGUE AFUA_6G11590)"/>
    <property type="match status" value="1"/>
</dbReference>
<dbReference type="SUPFAM" id="SSF69118">
    <property type="entry name" value="AhpD-like"/>
    <property type="match status" value="1"/>
</dbReference>
<dbReference type="EMBL" id="WKKG01000006">
    <property type="protein sequence ID" value="MRX68803.1"/>
    <property type="molecule type" value="Genomic_DNA"/>
</dbReference>
<dbReference type="Proteomes" id="UP000317289">
    <property type="component" value="Unassembled WGS sequence"/>
</dbReference>
<dbReference type="Gene3D" id="1.20.1290.10">
    <property type="entry name" value="AhpD-like"/>
    <property type="match status" value="1"/>
</dbReference>
<evidence type="ECO:0000313" key="2">
    <source>
        <dbReference type="EMBL" id="SMO72313.1"/>
    </source>
</evidence>
<dbReference type="Proteomes" id="UP000468990">
    <property type="component" value="Unassembled WGS sequence"/>
</dbReference>
<accession>A0A521DKQ7</accession>
<keyword evidence="4" id="KW-1185">Reference proteome</keyword>
<organism evidence="2 3">
    <name type="scientific">Flavobacterium resistens</name>
    <dbReference type="NCBI Taxonomy" id="443612"/>
    <lineage>
        <taxon>Bacteria</taxon>
        <taxon>Pseudomonadati</taxon>
        <taxon>Bacteroidota</taxon>
        <taxon>Flavobacteriia</taxon>
        <taxon>Flavobacteriales</taxon>
        <taxon>Flavobacteriaceae</taxon>
        <taxon>Flavobacterium</taxon>
    </lineage>
</organism>
<dbReference type="PANTHER" id="PTHR34846">
    <property type="entry name" value="4-CARBOXYMUCONOLACTONE DECARBOXYLASE FAMILY PROTEIN (AFU_ORTHOLOGUE AFUA_6G11590)"/>
    <property type="match status" value="1"/>
</dbReference>
<evidence type="ECO:0000313" key="4">
    <source>
        <dbReference type="Proteomes" id="UP000468990"/>
    </source>
</evidence>
<proteinExistence type="predicted"/>
<sequence>MRVHPIKPENMNDEVRYVHDEVFKLITHSQGPVVMTNNDGALTGPFPPMLAFPQFGIPALSFVRSLDNHATLPKKVREVAILTVGAAFGARFELYAHEIMAKHFGFSSEAVASLTSGIRPSELNQEERIAYEIASVLMKGKIVPDSLYNFATEMIGKDSVAELIFLIGAYTLLATVLNGFDVPAP</sequence>
<evidence type="ECO:0000313" key="3">
    <source>
        <dbReference type="Proteomes" id="UP000317289"/>
    </source>
</evidence>